<dbReference type="AlphaFoldDB" id="A0A0M3I6W4"/>
<name>A0A0M3I6W4_ASCLU</name>
<proteinExistence type="predicted"/>
<protein>
    <submittedName>
        <fullName evidence="2">Elf-1_N domain-containing protein</fullName>
    </submittedName>
</protein>
<keyword evidence="1" id="KW-1185">Reference proteome</keyword>
<dbReference type="WBParaSite" id="ALUE_0001284801-mRNA-1">
    <property type="protein sequence ID" value="ALUE_0001284801-mRNA-1"/>
    <property type="gene ID" value="ALUE_0001284801"/>
</dbReference>
<dbReference type="Proteomes" id="UP000036681">
    <property type="component" value="Unplaced"/>
</dbReference>
<evidence type="ECO:0000313" key="1">
    <source>
        <dbReference type="Proteomes" id="UP000036681"/>
    </source>
</evidence>
<evidence type="ECO:0000313" key="2">
    <source>
        <dbReference type="WBParaSite" id="ALUE_0001284801-mRNA-1"/>
    </source>
</evidence>
<reference evidence="2" key="1">
    <citation type="submission" date="2017-02" db="UniProtKB">
        <authorList>
            <consortium name="WormBaseParasite"/>
        </authorList>
    </citation>
    <scope>IDENTIFICATION</scope>
</reference>
<sequence length="96" mass="10436">LEIEAGEEVANTEALVDVTASSCEEVSLDITEFTSDVLDVDVSMEAVMEEEDIEAVGPTFYTQVSNSGWLRHELALLFISHSATAIKHNEPAITHS</sequence>
<organism evidence="1 2">
    <name type="scientific">Ascaris lumbricoides</name>
    <name type="common">Giant roundworm</name>
    <dbReference type="NCBI Taxonomy" id="6252"/>
    <lineage>
        <taxon>Eukaryota</taxon>
        <taxon>Metazoa</taxon>
        <taxon>Ecdysozoa</taxon>
        <taxon>Nematoda</taxon>
        <taxon>Chromadorea</taxon>
        <taxon>Rhabditida</taxon>
        <taxon>Spirurina</taxon>
        <taxon>Ascaridomorpha</taxon>
        <taxon>Ascaridoidea</taxon>
        <taxon>Ascarididae</taxon>
        <taxon>Ascaris</taxon>
    </lineage>
</organism>
<accession>A0A0M3I6W4</accession>